<gene>
    <name evidence="1" type="ORF">GCM10010981_00740</name>
</gene>
<name>A0ABQ1FJK9_9GAMM</name>
<protein>
    <submittedName>
        <fullName evidence="1">Uncharacterized protein</fullName>
    </submittedName>
</protein>
<dbReference type="Proteomes" id="UP000620046">
    <property type="component" value="Unassembled WGS sequence"/>
</dbReference>
<evidence type="ECO:0000313" key="1">
    <source>
        <dbReference type="EMBL" id="GGA16874.1"/>
    </source>
</evidence>
<evidence type="ECO:0000313" key="2">
    <source>
        <dbReference type="Proteomes" id="UP000620046"/>
    </source>
</evidence>
<keyword evidence="2" id="KW-1185">Reference proteome</keyword>
<proteinExistence type="predicted"/>
<reference evidence="2" key="1">
    <citation type="journal article" date="2019" name="Int. J. Syst. Evol. Microbiol.">
        <title>The Global Catalogue of Microorganisms (GCM) 10K type strain sequencing project: providing services to taxonomists for standard genome sequencing and annotation.</title>
        <authorList>
            <consortium name="The Broad Institute Genomics Platform"/>
            <consortium name="The Broad Institute Genome Sequencing Center for Infectious Disease"/>
            <person name="Wu L."/>
            <person name="Ma J."/>
        </authorList>
    </citation>
    <scope>NUCLEOTIDE SEQUENCE [LARGE SCALE GENOMIC DNA]</scope>
    <source>
        <strain evidence="2">CGMCC 1.15439</strain>
    </source>
</reference>
<accession>A0ABQ1FJK9</accession>
<sequence>MIWFTMVDWADQITNESLLRLIATNFPIYWASLNVGTVQRTKAKRSYRTPIEHLTDQCEWLKAEWYGGTVSGLDPEKQWNSYLSVNFREGRELTICLSSADSSMENLLQFIVDASKLGNLGYGYGDDWDAPGLTYYIAGITYGLPCGEEEKRKADRLSRWFRERLPMPGNPPRKRYLEGMYRGVYQINVLNRSHVVESSQEGSQPRGLDHIVGRLLPCDNDTFIWSVPTFELAEVECDLGNKELLI</sequence>
<dbReference type="RefSeq" id="WP_188792298.1">
    <property type="nucleotide sequence ID" value="NZ_BMJA01000001.1"/>
</dbReference>
<organism evidence="1 2">
    <name type="scientific">Dyella nitratireducens</name>
    <dbReference type="NCBI Taxonomy" id="1849580"/>
    <lineage>
        <taxon>Bacteria</taxon>
        <taxon>Pseudomonadati</taxon>
        <taxon>Pseudomonadota</taxon>
        <taxon>Gammaproteobacteria</taxon>
        <taxon>Lysobacterales</taxon>
        <taxon>Rhodanobacteraceae</taxon>
        <taxon>Dyella</taxon>
    </lineage>
</organism>
<dbReference type="EMBL" id="BMJA01000001">
    <property type="protein sequence ID" value="GGA16874.1"/>
    <property type="molecule type" value="Genomic_DNA"/>
</dbReference>
<comment type="caution">
    <text evidence="1">The sequence shown here is derived from an EMBL/GenBank/DDBJ whole genome shotgun (WGS) entry which is preliminary data.</text>
</comment>